<keyword evidence="2" id="KW-1133">Transmembrane helix</keyword>
<keyword evidence="2" id="KW-0812">Transmembrane</keyword>
<evidence type="ECO:0000313" key="3">
    <source>
        <dbReference type="EMBL" id="SFP97622.1"/>
    </source>
</evidence>
<name>A0A1I5UR00_9PSEU</name>
<evidence type="ECO:0008006" key="5">
    <source>
        <dbReference type="Google" id="ProtNLM"/>
    </source>
</evidence>
<gene>
    <name evidence="3" type="ORF">SAMN05421810_10481</name>
</gene>
<dbReference type="STRING" id="587909.SAMN05421810_10481"/>
<evidence type="ECO:0000256" key="1">
    <source>
        <dbReference type="SAM" id="MobiDB-lite"/>
    </source>
</evidence>
<evidence type="ECO:0000256" key="2">
    <source>
        <dbReference type="SAM" id="Phobius"/>
    </source>
</evidence>
<dbReference type="RefSeq" id="WP_092530484.1">
    <property type="nucleotide sequence ID" value="NZ_FOWW01000004.1"/>
</dbReference>
<keyword evidence="2" id="KW-0472">Membrane</keyword>
<protein>
    <recommendedName>
        <fullName evidence="5">DUF4233 domain-containing protein</fullName>
    </recommendedName>
</protein>
<feature type="transmembrane region" description="Helical" evidence="2">
    <location>
        <begin position="59"/>
        <end position="81"/>
    </location>
</feature>
<evidence type="ECO:0000313" key="4">
    <source>
        <dbReference type="Proteomes" id="UP000198727"/>
    </source>
</evidence>
<feature type="transmembrane region" description="Helical" evidence="2">
    <location>
        <begin position="88"/>
        <end position="121"/>
    </location>
</feature>
<reference evidence="4" key="1">
    <citation type="submission" date="2016-10" db="EMBL/GenBank/DDBJ databases">
        <authorList>
            <person name="Varghese N."/>
            <person name="Submissions S."/>
        </authorList>
    </citation>
    <scope>NUCLEOTIDE SEQUENCE [LARGE SCALE GENOMIC DNA]</scope>
    <source>
        <strain evidence="4">CGMCC 4.5579</strain>
    </source>
</reference>
<feature type="transmembrane region" description="Helical" evidence="2">
    <location>
        <begin position="33"/>
        <end position="53"/>
    </location>
</feature>
<dbReference type="OrthoDB" id="4773077at2"/>
<dbReference type="Proteomes" id="UP000198727">
    <property type="component" value="Unassembled WGS sequence"/>
</dbReference>
<dbReference type="AlphaFoldDB" id="A0A1I5UR00"/>
<dbReference type="Pfam" id="PF14017">
    <property type="entry name" value="DUF4233"/>
    <property type="match status" value="1"/>
</dbReference>
<sequence>MAGDERRDGGTTDERAAEPAPPRKDPMASFRGVLAGTLVIEAVVVALALPVVANLGAGIASWQGWAIIGIAAALVLCCAVLRRPWVTWVVLALQVALVAFAVALPAVAIIGLLFLAVWLWLLWLRRDVARRMAAGTLPSQRPDQG</sequence>
<feature type="region of interest" description="Disordered" evidence="1">
    <location>
        <begin position="1"/>
        <end position="24"/>
    </location>
</feature>
<keyword evidence="4" id="KW-1185">Reference proteome</keyword>
<dbReference type="EMBL" id="FOWW01000004">
    <property type="protein sequence ID" value="SFP97622.1"/>
    <property type="molecule type" value="Genomic_DNA"/>
</dbReference>
<accession>A0A1I5UR00</accession>
<proteinExistence type="predicted"/>
<dbReference type="InterPro" id="IPR025327">
    <property type="entry name" value="DUF4233"/>
</dbReference>
<organism evidence="3 4">
    <name type="scientific">Amycolatopsis arida</name>
    <dbReference type="NCBI Taxonomy" id="587909"/>
    <lineage>
        <taxon>Bacteria</taxon>
        <taxon>Bacillati</taxon>
        <taxon>Actinomycetota</taxon>
        <taxon>Actinomycetes</taxon>
        <taxon>Pseudonocardiales</taxon>
        <taxon>Pseudonocardiaceae</taxon>
        <taxon>Amycolatopsis</taxon>
    </lineage>
</organism>